<dbReference type="InterPro" id="IPR012337">
    <property type="entry name" value="RNaseH-like_sf"/>
</dbReference>
<name>A0A146LB02_LYGHE</name>
<accession>A0A146LB02</accession>
<dbReference type="SUPFAM" id="SSF56672">
    <property type="entry name" value="DNA/RNA polymerases"/>
    <property type="match status" value="1"/>
</dbReference>
<dbReference type="InterPro" id="IPR001584">
    <property type="entry name" value="Integrase_cat-core"/>
</dbReference>
<dbReference type="AlphaFoldDB" id="A0A146LB02"/>
<dbReference type="InterPro" id="IPR040676">
    <property type="entry name" value="DUF5641"/>
</dbReference>
<feature type="non-terminal residue" evidence="2">
    <location>
        <position position="1"/>
    </location>
</feature>
<dbReference type="InterPro" id="IPR043502">
    <property type="entry name" value="DNA/RNA_pol_sf"/>
</dbReference>
<protein>
    <recommendedName>
        <fullName evidence="1">Integrase catalytic domain-containing protein</fullName>
    </recommendedName>
</protein>
<dbReference type="Pfam" id="PF05380">
    <property type="entry name" value="Peptidase_A17"/>
    <property type="match status" value="1"/>
</dbReference>
<organism evidence="2">
    <name type="scientific">Lygus hesperus</name>
    <name type="common">Western plant bug</name>
    <dbReference type="NCBI Taxonomy" id="30085"/>
    <lineage>
        <taxon>Eukaryota</taxon>
        <taxon>Metazoa</taxon>
        <taxon>Ecdysozoa</taxon>
        <taxon>Arthropoda</taxon>
        <taxon>Hexapoda</taxon>
        <taxon>Insecta</taxon>
        <taxon>Pterygota</taxon>
        <taxon>Neoptera</taxon>
        <taxon>Paraneoptera</taxon>
        <taxon>Hemiptera</taxon>
        <taxon>Heteroptera</taxon>
        <taxon>Panheteroptera</taxon>
        <taxon>Cimicomorpha</taxon>
        <taxon>Miridae</taxon>
        <taxon>Mirini</taxon>
        <taxon>Lygus</taxon>
    </lineage>
</organism>
<dbReference type="SUPFAM" id="SSF53098">
    <property type="entry name" value="Ribonuclease H-like"/>
    <property type="match status" value="1"/>
</dbReference>
<dbReference type="Pfam" id="PF18701">
    <property type="entry name" value="DUF5641"/>
    <property type="match status" value="1"/>
</dbReference>
<dbReference type="InterPro" id="IPR008042">
    <property type="entry name" value="Retrotrans_Pao"/>
</dbReference>
<feature type="domain" description="Integrase catalytic" evidence="1">
    <location>
        <begin position="757"/>
        <end position="952"/>
    </location>
</feature>
<dbReference type="InterPro" id="IPR043128">
    <property type="entry name" value="Rev_trsase/Diguanyl_cyclase"/>
</dbReference>
<dbReference type="EMBL" id="GDHC01014337">
    <property type="protein sequence ID" value="JAQ04292.1"/>
    <property type="molecule type" value="Transcribed_RNA"/>
</dbReference>
<dbReference type="GO" id="GO:0015074">
    <property type="term" value="P:DNA integration"/>
    <property type="evidence" value="ECO:0007669"/>
    <property type="project" value="InterPro"/>
</dbReference>
<dbReference type="GO" id="GO:0003676">
    <property type="term" value="F:nucleic acid binding"/>
    <property type="evidence" value="ECO:0007669"/>
    <property type="project" value="InterPro"/>
</dbReference>
<dbReference type="PANTHER" id="PTHR47331:SF1">
    <property type="entry name" value="GAG-LIKE PROTEIN"/>
    <property type="match status" value="1"/>
</dbReference>
<dbReference type="GO" id="GO:0042575">
    <property type="term" value="C:DNA polymerase complex"/>
    <property type="evidence" value="ECO:0007669"/>
    <property type="project" value="UniProtKB-ARBA"/>
</dbReference>
<evidence type="ECO:0000259" key="1">
    <source>
        <dbReference type="PROSITE" id="PS50994"/>
    </source>
</evidence>
<proteinExistence type="predicted"/>
<sequence>TVSREESGRYVVRLPFHDGLVPKLGSTHSLALNRLFKLEKRFDKDTKFAHLYKENLRSYIDQGHLVPAKGSSPYIMTHHGVMKYPENGDPKMRVVFSPAERDPNGHTLNEYLLPGPKLQGDIGQIISRFRLHKVALTCDIKQMYREISLHPVDRRFQRILFRFSPNDPVQEWELTRVTFGIASAPYLALRTLRQLVQDEGSRYPLGSRAIIYESYIDDFLTGASSVQEARQLRDDLQSLLALGGFHLDKWASSHVEVLPEQNSTLKEIGCLDSPSLKVLGLWWDPVLDQFKYRIDSSNEPLTKRSLLSRVARTYDINGFLGPVIFLMKSLLQKLWLARVDWDQPPPNDISEQGKSVLQELPLLEELSIPRCILDPGWTSVQLVGFSDASTLGMAAVLYLRAETSTGVTCHLLKSKTRVAPLKTWTVPRLELGAAVLLSRLIQSSLPLNPSVVVSRIVCFTDSSCTLAWIHTPPHKLKTFVSNRVVQISENCPDANWFHISTHDNPADSASRGLLPSEFLADRLWWHGPSFLLDPIDLWPMNIPPESSKADDEIKSVQPVLVSQDLEQNRFSCLIDRSSSLDKAVRTCVFIIRFLFNLKMKCLKQPQASWLLGPISASEYREAKLHLVEVTQHEQLKSEIALLKKGEPCSKKYRALSPFIDPLGFVRVGGRLTHAPIPFKTKHPLLIPKSCQLAALICDFYHKFSGHGGPRLVLYLIQREYWIPSPRSLLRRRLFLCLRCYKFVAKPQQPEMASLPPSRVTPGRAFLESGVDVAGPFSIRNSNLRNARIEKMYFALYVCMATKAVHIEVLSSLSTEAFLASLDRFVSRRGLPIRLYSDQGRNFRGAAREISEITKFLKNTGQGVHHYLARREIEWVFQPPYSPNFGGLWERAIRSVKFHLNRVIGSHNLTLEEFMTILTRIEGILNSRPLNDISTSPQEFEALTPGHFLIQAPLLALPELDLLDAPQNRLSRWQLLRHMTQSFWNRWVREYLQTQMQRPKWHKTIPNLKEGDLVLYSPTGLPSSPVCDWPLGRVTQILPGTDGTVRVVRIHTPHKVVMRPTNKVVILPSQ</sequence>
<dbReference type="Gene3D" id="3.30.70.270">
    <property type="match status" value="1"/>
</dbReference>
<reference evidence="2" key="1">
    <citation type="journal article" date="2016" name="Gigascience">
        <title>De novo construction of an expanded transcriptome assembly for the western tarnished plant bug, Lygus hesperus.</title>
        <authorList>
            <person name="Tassone E.E."/>
            <person name="Geib S.M."/>
            <person name="Hall B."/>
            <person name="Fabrick J.A."/>
            <person name="Brent C.S."/>
            <person name="Hull J.J."/>
        </authorList>
    </citation>
    <scope>NUCLEOTIDE SEQUENCE</scope>
</reference>
<dbReference type="GO" id="GO:0071897">
    <property type="term" value="P:DNA biosynthetic process"/>
    <property type="evidence" value="ECO:0007669"/>
    <property type="project" value="UniProtKB-ARBA"/>
</dbReference>
<dbReference type="InterPro" id="IPR036397">
    <property type="entry name" value="RNaseH_sf"/>
</dbReference>
<dbReference type="PANTHER" id="PTHR47331">
    <property type="entry name" value="PHD-TYPE DOMAIN-CONTAINING PROTEIN"/>
    <property type="match status" value="1"/>
</dbReference>
<dbReference type="Gene3D" id="3.30.420.10">
    <property type="entry name" value="Ribonuclease H-like superfamily/Ribonuclease H"/>
    <property type="match status" value="1"/>
</dbReference>
<dbReference type="PROSITE" id="PS50994">
    <property type="entry name" value="INTEGRASE"/>
    <property type="match status" value="1"/>
</dbReference>
<dbReference type="Gene3D" id="3.10.10.10">
    <property type="entry name" value="HIV Type 1 Reverse Transcriptase, subunit A, domain 1"/>
    <property type="match status" value="1"/>
</dbReference>
<evidence type="ECO:0000313" key="2">
    <source>
        <dbReference type="EMBL" id="JAQ04292.1"/>
    </source>
</evidence>
<gene>
    <name evidence="2" type="ORF">g.85315</name>
</gene>